<gene>
    <name evidence="1" type="ORF">L2E82_11749</name>
</gene>
<organism evidence="1 2">
    <name type="scientific">Cichorium intybus</name>
    <name type="common">Chicory</name>
    <dbReference type="NCBI Taxonomy" id="13427"/>
    <lineage>
        <taxon>Eukaryota</taxon>
        <taxon>Viridiplantae</taxon>
        <taxon>Streptophyta</taxon>
        <taxon>Embryophyta</taxon>
        <taxon>Tracheophyta</taxon>
        <taxon>Spermatophyta</taxon>
        <taxon>Magnoliopsida</taxon>
        <taxon>eudicotyledons</taxon>
        <taxon>Gunneridae</taxon>
        <taxon>Pentapetalae</taxon>
        <taxon>asterids</taxon>
        <taxon>campanulids</taxon>
        <taxon>Asterales</taxon>
        <taxon>Asteraceae</taxon>
        <taxon>Cichorioideae</taxon>
        <taxon>Cichorieae</taxon>
        <taxon>Cichoriinae</taxon>
        <taxon>Cichorium</taxon>
    </lineage>
</organism>
<keyword evidence="2" id="KW-1185">Reference proteome</keyword>
<sequence length="164" mass="18871">MVGDFCSSPPQKQIVRLNIRYRRSLQGALNHTPKRKDKEAATIFVRHRYLFVGEGDGRTLVARAADVVVETLHSSRTLERKGSDKLKRMVFATQAALLVVFLISTFTFLFYFLSLRIWLCTREPIHLKHPKWLDGTLRFAAVGRRRHSSSGSKSLIPPWRTHNL</sequence>
<protein>
    <submittedName>
        <fullName evidence="1">Uncharacterized protein</fullName>
    </submittedName>
</protein>
<evidence type="ECO:0000313" key="1">
    <source>
        <dbReference type="EMBL" id="KAI3781726.1"/>
    </source>
</evidence>
<evidence type="ECO:0000313" key="2">
    <source>
        <dbReference type="Proteomes" id="UP001055811"/>
    </source>
</evidence>
<accession>A0ACB9GF67</accession>
<dbReference type="EMBL" id="CM042010">
    <property type="protein sequence ID" value="KAI3781726.1"/>
    <property type="molecule type" value="Genomic_DNA"/>
</dbReference>
<reference evidence="1 2" key="2">
    <citation type="journal article" date="2022" name="Mol. Ecol. Resour.">
        <title>The genomes of chicory, endive, great burdock and yacon provide insights into Asteraceae paleo-polyploidization history and plant inulin production.</title>
        <authorList>
            <person name="Fan W."/>
            <person name="Wang S."/>
            <person name="Wang H."/>
            <person name="Wang A."/>
            <person name="Jiang F."/>
            <person name="Liu H."/>
            <person name="Zhao H."/>
            <person name="Xu D."/>
            <person name="Zhang Y."/>
        </authorList>
    </citation>
    <scope>NUCLEOTIDE SEQUENCE [LARGE SCALE GENOMIC DNA]</scope>
    <source>
        <strain evidence="2">cv. Punajuju</strain>
        <tissue evidence="1">Leaves</tissue>
    </source>
</reference>
<comment type="caution">
    <text evidence="1">The sequence shown here is derived from an EMBL/GenBank/DDBJ whole genome shotgun (WGS) entry which is preliminary data.</text>
</comment>
<reference evidence="2" key="1">
    <citation type="journal article" date="2022" name="Mol. Ecol. Resour.">
        <title>The genomes of chicory, endive, great burdock and yacon provide insights into Asteraceae palaeo-polyploidization history and plant inulin production.</title>
        <authorList>
            <person name="Fan W."/>
            <person name="Wang S."/>
            <person name="Wang H."/>
            <person name="Wang A."/>
            <person name="Jiang F."/>
            <person name="Liu H."/>
            <person name="Zhao H."/>
            <person name="Xu D."/>
            <person name="Zhang Y."/>
        </authorList>
    </citation>
    <scope>NUCLEOTIDE SEQUENCE [LARGE SCALE GENOMIC DNA]</scope>
    <source>
        <strain evidence="2">cv. Punajuju</strain>
    </source>
</reference>
<proteinExistence type="predicted"/>
<dbReference type="Proteomes" id="UP001055811">
    <property type="component" value="Linkage Group LG02"/>
</dbReference>
<name>A0ACB9GF67_CICIN</name>